<evidence type="ECO:0000256" key="2">
    <source>
        <dbReference type="SAM" id="SignalP"/>
    </source>
</evidence>
<organism evidence="3 4">
    <name type="scientific">Basidiobolus ranarum</name>
    <dbReference type="NCBI Taxonomy" id="34480"/>
    <lineage>
        <taxon>Eukaryota</taxon>
        <taxon>Fungi</taxon>
        <taxon>Fungi incertae sedis</taxon>
        <taxon>Zoopagomycota</taxon>
        <taxon>Entomophthoromycotina</taxon>
        <taxon>Basidiobolomycetes</taxon>
        <taxon>Basidiobolales</taxon>
        <taxon>Basidiobolaceae</taxon>
        <taxon>Basidiobolus</taxon>
    </lineage>
</organism>
<dbReference type="Gene3D" id="2.70.50.70">
    <property type="match status" value="1"/>
</dbReference>
<comment type="caution">
    <text evidence="3">The sequence shown here is derived from an EMBL/GenBank/DDBJ whole genome shotgun (WGS) entry which is preliminary data.</text>
</comment>
<evidence type="ECO:0000256" key="1">
    <source>
        <dbReference type="SAM" id="MobiDB-lite"/>
    </source>
</evidence>
<sequence>MIAFNLSVLLALASFAFGHMEMVLPPPRHSQYNPTYKGTPDYDMKSPLNGGSWPYPCRGYGQGDIVRSIGAGETLPVKIEGTATHNGGHSQFALSYDQSKTFVVVKTVYSECFLTGKDFQVPLPVGAPSGSAIFAWTWINQTGAREYYMNCADIRVTGSSADGRLTGPKLLVVNLPGYQTIPEFTNPGSYDGKDLLDSRPIITVTGSGSTDGPIPSPRPSKTPTASKPSKPNNKLIPTKPTIAAPPTKPTGSVKCRYQGDKCVRPRITEAYTRCEGGRLNSKTWAFGSICNPNGSRVQCNRY</sequence>
<name>A0ABR2VQG3_9FUNG</name>
<evidence type="ECO:0008006" key="5">
    <source>
        <dbReference type="Google" id="ProtNLM"/>
    </source>
</evidence>
<proteinExistence type="predicted"/>
<gene>
    <name evidence="3" type="ORF">K7432_013674</name>
</gene>
<feature type="compositionally biased region" description="Polar residues" evidence="1">
    <location>
        <begin position="221"/>
        <end position="232"/>
    </location>
</feature>
<evidence type="ECO:0000313" key="4">
    <source>
        <dbReference type="Proteomes" id="UP001479436"/>
    </source>
</evidence>
<reference evidence="3 4" key="1">
    <citation type="submission" date="2023-04" db="EMBL/GenBank/DDBJ databases">
        <title>Genome of Basidiobolus ranarum AG-B5.</title>
        <authorList>
            <person name="Stajich J.E."/>
            <person name="Carter-House D."/>
            <person name="Gryganskyi A."/>
        </authorList>
    </citation>
    <scope>NUCLEOTIDE SEQUENCE [LARGE SCALE GENOMIC DNA]</scope>
    <source>
        <strain evidence="3 4">AG-B5</strain>
    </source>
</reference>
<feature type="region of interest" description="Disordered" evidence="1">
    <location>
        <begin position="201"/>
        <end position="251"/>
    </location>
</feature>
<feature type="chain" id="PRO_5046223921" description="Chitin-binding type-4 domain-containing protein" evidence="2">
    <location>
        <begin position="19"/>
        <end position="302"/>
    </location>
</feature>
<dbReference type="EMBL" id="JASJQH010008266">
    <property type="protein sequence ID" value="KAK9693937.1"/>
    <property type="molecule type" value="Genomic_DNA"/>
</dbReference>
<dbReference type="PANTHER" id="PTHR36182">
    <property type="entry name" value="PROTEIN, PUTATIVE (AFU_ORTHOLOGUE AFUA_6G10930)-RELATED"/>
    <property type="match status" value="1"/>
</dbReference>
<dbReference type="PANTHER" id="PTHR36182:SF1">
    <property type="entry name" value="PROTEIN, PUTATIVE (AFU_ORTHOLOGUE AFUA_6G10930)-RELATED"/>
    <property type="match status" value="1"/>
</dbReference>
<feature type="compositionally biased region" description="Low complexity" evidence="1">
    <location>
        <begin position="236"/>
        <end position="245"/>
    </location>
</feature>
<dbReference type="Proteomes" id="UP001479436">
    <property type="component" value="Unassembled WGS sequence"/>
</dbReference>
<evidence type="ECO:0000313" key="3">
    <source>
        <dbReference type="EMBL" id="KAK9693937.1"/>
    </source>
</evidence>
<keyword evidence="4" id="KW-1185">Reference proteome</keyword>
<accession>A0ABR2VQG3</accession>
<feature type="signal peptide" evidence="2">
    <location>
        <begin position="1"/>
        <end position="18"/>
    </location>
</feature>
<protein>
    <recommendedName>
        <fullName evidence="5">Chitin-binding type-4 domain-containing protein</fullName>
    </recommendedName>
</protein>
<keyword evidence="2" id="KW-0732">Signal</keyword>